<proteinExistence type="predicted"/>
<comment type="caution">
    <text evidence="1">The sequence shown here is derived from an EMBL/GenBank/DDBJ whole genome shotgun (WGS) entry which is preliminary data.</text>
</comment>
<sequence>MQDLIESRTIYIRDEQACSEVVHIRDNSQEKIAEAHAHYAEIVERIDRLVEKYAAVSIDSLLARDDSEREEFLAQVSSIPNEFGVKLDDDIMHWLFRWQFLPKVDAMRDLLDSLNEIAEKNSQPAFQKNRLVWALHLVQSHDKDGLGYLSREVKREILPSLAETMEIGTCMEDIYTQTRSNPDDSWMRRMVRGVIRL</sequence>
<evidence type="ECO:0000313" key="1">
    <source>
        <dbReference type="EMBL" id="CAH0056380.1"/>
    </source>
</evidence>
<accession>A0A9P0EQS9</accession>
<reference evidence="2" key="1">
    <citation type="submission" date="2019-06" db="EMBL/GenBank/DDBJ databases">
        <authorList>
            <person name="Broberg M."/>
        </authorList>
    </citation>
    <scope>NUCLEOTIDE SEQUENCE [LARGE SCALE GENOMIC DNA]</scope>
</reference>
<keyword evidence="2" id="KW-1185">Reference proteome</keyword>
<gene>
    <name evidence="1" type="ORF">CSOL1703_00006320</name>
</gene>
<protein>
    <submittedName>
        <fullName evidence="1">Uncharacterized protein</fullName>
    </submittedName>
</protein>
<dbReference type="AlphaFoldDB" id="A0A9P0EQS9"/>
<name>A0A9P0EQS9_9HYPO</name>
<dbReference type="EMBL" id="CABFOC020000063">
    <property type="protein sequence ID" value="CAH0056380.1"/>
    <property type="molecule type" value="Genomic_DNA"/>
</dbReference>
<evidence type="ECO:0000313" key="2">
    <source>
        <dbReference type="Proteomes" id="UP000775872"/>
    </source>
</evidence>
<dbReference type="Proteomes" id="UP000775872">
    <property type="component" value="Unassembled WGS sequence"/>
</dbReference>
<reference evidence="1 2" key="2">
    <citation type="submission" date="2021-10" db="EMBL/GenBank/DDBJ databases">
        <authorList>
            <person name="Piombo E."/>
        </authorList>
    </citation>
    <scope>NUCLEOTIDE SEQUENCE [LARGE SCALE GENOMIC DNA]</scope>
</reference>
<dbReference type="OrthoDB" id="5136064at2759"/>
<organism evidence="1 2">
    <name type="scientific">Clonostachys solani</name>
    <dbReference type="NCBI Taxonomy" id="160281"/>
    <lineage>
        <taxon>Eukaryota</taxon>
        <taxon>Fungi</taxon>
        <taxon>Dikarya</taxon>
        <taxon>Ascomycota</taxon>
        <taxon>Pezizomycotina</taxon>
        <taxon>Sordariomycetes</taxon>
        <taxon>Hypocreomycetidae</taxon>
        <taxon>Hypocreales</taxon>
        <taxon>Bionectriaceae</taxon>
        <taxon>Clonostachys</taxon>
    </lineage>
</organism>